<reference evidence="3" key="1">
    <citation type="submission" date="2017-09" db="EMBL/GenBank/DDBJ databases">
        <title>Depth-based differentiation of microbial function through sediment-hosted aquifers and enrichment of novel symbionts in the deep terrestrial subsurface.</title>
        <authorList>
            <person name="Probst A.J."/>
            <person name="Ladd B."/>
            <person name="Jarett J.K."/>
            <person name="Geller-Mcgrath D.E."/>
            <person name="Sieber C.M.K."/>
            <person name="Emerson J.B."/>
            <person name="Anantharaman K."/>
            <person name="Thomas B.C."/>
            <person name="Malmstrom R."/>
            <person name="Stieglmeier M."/>
            <person name="Klingl A."/>
            <person name="Woyke T."/>
            <person name="Ryan C.M."/>
            <person name="Banfield J.F."/>
        </authorList>
    </citation>
    <scope>NUCLEOTIDE SEQUENCE [LARGE SCALE GENOMIC DNA]</scope>
</reference>
<proteinExistence type="predicted"/>
<comment type="caution">
    <text evidence="2">The sequence shown here is derived from an EMBL/GenBank/DDBJ whole genome shotgun (WGS) entry which is preliminary data.</text>
</comment>
<dbReference type="PANTHER" id="PTHR42188:SF1">
    <property type="entry name" value="23S RRNA-SPECIFIC ENDONUCLEASE VAPC20"/>
    <property type="match status" value="1"/>
</dbReference>
<dbReference type="AlphaFoldDB" id="A0A2M8ELJ1"/>
<feature type="domain" description="PIN" evidence="1">
    <location>
        <begin position="3"/>
        <end position="125"/>
    </location>
</feature>
<evidence type="ECO:0000313" key="3">
    <source>
        <dbReference type="Proteomes" id="UP000229756"/>
    </source>
</evidence>
<name>A0A2M8ELJ1_UNCKA</name>
<dbReference type="GO" id="GO:0016075">
    <property type="term" value="P:rRNA catabolic process"/>
    <property type="evidence" value="ECO:0007669"/>
    <property type="project" value="TreeGrafter"/>
</dbReference>
<protein>
    <recommendedName>
        <fullName evidence="1">PIN domain-containing protein</fullName>
    </recommendedName>
</protein>
<dbReference type="Gene3D" id="3.40.50.1010">
    <property type="entry name" value="5'-nuclease"/>
    <property type="match status" value="1"/>
</dbReference>
<evidence type="ECO:0000259" key="1">
    <source>
        <dbReference type="Pfam" id="PF01850"/>
    </source>
</evidence>
<dbReference type="Pfam" id="PF01850">
    <property type="entry name" value="PIN"/>
    <property type="match status" value="1"/>
</dbReference>
<gene>
    <name evidence="2" type="ORF">CO058_02520</name>
</gene>
<dbReference type="PANTHER" id="PTHR42188">
    <property type="entry name" value="23S RRNA-SPECIFIC ENDONUCLEASE VAPC20"/>
    <property type="match status" value="1"/>
</dbReference>
<dbReference type="InterPro" id="IPR029060">
    <property type="entry name" value="PIN-like_dom_sf"/>
</dbReference>
<accession>A0A2M8ELJ1</accession>
<dbReference type="Proteomes" id="UP000229756">
    <property type="component" value="Unassembled WGS sequence"/>
</dbReference>
<dbReference type="InterPro" id="IPR002716">
    <property type="entry name" value="PIN_dom"/>
</dbReference>
<dbReference type="InterPro" id="IPR039018">
    <property type="entry name" value="VapC20-like"/>
</dbReference>
<dbReference type="EMBL" id="PFSJ01000019">
    <property type="protein sequence ID" value="PJC23609.1"/>
    <property type="molecule type" value="Genomic_DNA"/>
</dbReference>
<dbReference type="GO" id="GO:0004521">
    <property type="term" value="F:RNA endonuclease activity"/>
    <property type="evidence" value="ECO:0007669"/>
    <property type="project" value="InterPro"/>
</dbReference>
<dbReference type="SUPFAM" id="SSF88723">
    <property type="entry name" value="PIN domain-like"/>
    <property type="match status" value="1"/>
</dbReference>
<organism evidence="2 3">
    <name type="scientific">candidate division WWE3 bacterium CG_4_9_14_0_2_um_filter_35_11</name>
    <dbReference type="NCBI Taxonomy" id="1975077"/>
    <lineage>
        <taxon>Bacteria</taxon>
        <taxon>Katanobacteria</taxon>
    </lineage>
</organism>
<evidence type="ECO:0000313" key="2">
    <source>
        <dbReference type="EMBL" id="PJC23609.1"/>
    </source>
</evidence>
<sequence length="131" mass="14797">MKIFIDTSALYAMYNISDPLHEKSIVSLDNIPDEAELITSSNVVGETITLLSMRLSKVDALSFYNEVLFGIETVIVDLEIFNDAISLFKKIKSKNVSFVDCTSFVICKNQKIDFAFTFDKHFSKQGIKLLN</sequence>